<dbReference type="AlphaFoldDB" id="A0A3P7IQH9"/>
<evidence type="ECO:0000313" key="2">
    <source>
        <dbReference type="Proteomes" id="UP000270094"/>
    </source>
</evidence>
<gene>
    <name evidence="1" type="ORF">SVUK_LOCUS1645</name>
</gene>
<reference evidence="1 2" key="1">
    <citation type="submission" date="2018-11" db="EMBL/GenBank/DDBJ databases">
        <authorList>
            <consortium name="Pathogen Informatics"/>
        </authorList>
    </citation>
    <scope>NUCLEOTIDE SEQUENCE [LARGE SCALE GENOMIC DNA]</scope>
</reference>
<proteinExistence type="predicted"/>
<evidence type="ECO:0000313" key="1">
    <source>
        <dbReference type="EMBL" id="VDM66647.1"/>
    </source>
</evidence>
<dbReference type="EMBL" id="UYYB01003368">
    <property type="protein sequence ID" value="VDM66647.1"/>
    <property type="molecule type" value="Genomic_DNA"/>
</dbReference>
<sequence>MELNFLVNINNSGPRKRRRRRGSIPTLWMTLAKGRNAAGRVKTGHLSR</sequence>
<accession>A0A3P7IQH9</accession>
<keyword evidence="2" id="KW-1185">Reference proteome</keyword>
<dbReference type="Proteomes" id="UP000270094">
    <property type="component" value="Unassembled WGS sequence"/>
</dbReference>
<protein>
    <submittedName>
        <fullName evidence="1">Uncharacterized protein</fullName>
    </submittedName>
</protein>
<organism evidence="1 2">
    <name type="scientific">Strongylus vulgaris</name>
    <name type="common">Blood worm</name>
    <dbReference type="NCBI Taxonomy" id="40348"/>
    <lineage>
        <taxon>Eukaryota</taxon>
        <taxon>Metazoa</taxon>
        <taxon>Ecdysozoa</taxon>
        <taxon>Nematoda</taxon>
        <taxon>Chromadorea</taxon>
        <taxon>Rhabditida</taxon>
        <taxon>Rhabditina</taxon>
        <taxon>Rhabditomorpha</taxon>
        <taxon>Strongyloidea</taxon>
        <taxon>Strongylidae</taxon>
        <taxon>Strongylus</taxon>
    </lineage>
</organism>
<name>A0A3P7IQH9_STRVU</name>